<keyword evidence="2" id="KW-1185">Reference proteome</keyword>
<name>A0A182ML69_9DIPT</name>
<reference evidence="1" key="2">
    <citation type="submission" date="2020-05" db="UniProtKB">
        <authorList>
            <consortium name="EnsemblMetazoa"/>
        </authorList>
    </citation>
    <scope>IDENTIFICATION</scope>
    <source>
        <strain evidence="1">A-37</strain>
    </source>
</reference>
<accession>A0A182ML69</accession>
<sequence length="108" mass="11972">MAIGKQDGRLVFLERGDVCFIRAMGKTLEHCNNMSLSADVMMMFQPLNGKGCSCILHGCKLAKRPKATAASDEMLGKLKMADKQKYSAQETIQSSYEIFSLRLRCSGM</sequence>
<dbReference type="VEuPathDB" id="VectorBase:ACUA020951"/>
<reference evidence="2" key="1">
    <citation type="submission" date="2013-09" db="EMBL/GenBank/DDBJ databases">
        <title>The Genome Sequence of Anopheles culicifacies species A.</title>
        <authorList>
            <consortium name="The Broad Institute Genomics Platform"/>
            <person name="Neafsey D.E."/>
            <person name="Besansky N."/>
            <person name="Howell P."/>
            <person name="Walton C."/>
            <person name="Young S.K."/>
            <person name="Zeng Q."/>
            <person name="Gargeya S."/>
            <person name="Fitzgerald M."/>
            <person name="Haas B."/>
            <person name="Abouelleil A."/>
            <person name="Allen A.W."/>
            <person name="Alvarado L."/>
            <person name="Arachchi H.M."/>
            <person name="Berlin A.M."/>
            <person name="Chapman S.B."/>
            <person name="Gainer-Dewar J."/>
            <person name="Goldberg J."/>
            <person name="Griggs A."/>
            <person name="Gujja S."/>
            <person name="Hansen M."/>
            <person name="Howarth C."/>
            <person name="Imamovic A."/>
            <person name="Ireland A."/>
            <person name="Larimer J."/>
            <person name="McCowan C."/>
            <person name="Murphy C."/>
            <person name="Pearson M."/>
            <person name="Poon T.W."/>
            <person name="Priest M."/>
            <person name="Roberts A."/>
            <person name="Saif S."/>
            <person name="Shea T."/>
            <person name="Sisk P."/>
            <person name="Sykes S."/>
            <person name="Wortman J."/>
            <person name="Nusbaum C."/>
            <person name="Birren B."/>
        </authorList>
    </citation>
    <scope>NUCLEOTIDE SEQUENCE [LARGE SCALE GENOMIC DNA]</scope>
    <source>
        <strain evidence="2">A-37</strain>
    </source>
</reference>
<evidence type="ECO:0000313" key="1">
    <source>
        <dbReference type="EnsemblMetazoa" id="ACUA020951-PA"/>
    </source>
</evidence>
<dbReference type="AlphaFoldDB" id="A0A182ML69"/>
<protein>
    <submittedName>
        <fullName evidence="1">Uncharacterized protein</fullName>
    </submittedName>
</protein>
<proteinExistence type="predicted"/>
<dbReference type="EnsemblMetazoa" id="ACUA020951-RA">
    <property type="protein sequence ID" value="ACUA020951-PA"/>
    <property type="gene ID" value="ACUA020951"/>
</dbReference>
<dbReference type="EMBL" id="AXCM01000062">
    <property type="status" value="NOT_ANNOTATED_CDS"/>
    <property type="molecule type" value="Genomic_DNA"/>
</dbReference>
<organism evidence="1 2">
    <name type="scientific">Anopheles culicifacies</name>
    <dbReference type="NCBI Taxonomy" id="139723"/>
    <lineage>
        <taxon>Eukaryota</taxon>
        <taxon>Metazoa</taxon>
        <taxon>Ecdysozoa</taxon>
        <taxon>Arthropoda</taxon>
        <taxon>Hexapoda</taxon>
        <taxon>Insecta</taxon>
        <taxon>Pterygota</taxon>
        <taxon>Neoptera</taxon>
        <taxon>Endopterygota</taxon>
        <taxon>Diptera</taxon>
        <taxon>Nematocera</taxon>
        <taxon>Culicoidea</taxon>
        <taxon>Culicidae</taxon>
        <taxon>Anophelinae</taxon>
        <taxon>Anopheles</taxon>
        <taxon>culicifacies species complex</taxon>
    </lineage>
</organism>
<dbReference type="Proteomes" id="UP000075883">
    <property type="component" value="Unassembled WGS sequence"/>
</dbReference>
<evidence type="ECO:0000313" key="2">
    <source>
        <dbReference type="Proteomes" id="UP000075883"/>
    </source>
</evidence>